<feature type="compositionally biased region" description="Basic and acidic residues" evidence="1">
    <location>
        <begin position="1"/>
        <end position="10"/>
    </location>
</feature>
<evidence type="ECO:0000313" key="3">
    <source>
        <dbReference type="Proteomes" id="UP000230069"/>
    </source>
</evidence>
<dbReference type="EMBL" id="KZ305020">
    <property type="protein sequence ID" value="PIA61561.1"/>
    <property type="molecule type" value="Genomic_DNA"/>
</dbReference>
<evidence type="ECO:0000313" key="2">
    <source>
        <dbReference type="EMBL" id="PIA61561.1"/>
    </source>
</evidence>
<feature type="region of interest" description="Disordered" evidence="1">
    <location>
        <begin position="135"/>
        <end position="163"/>
    </location>
</feature>
<dbReference type="Proteomes" id="UP000230069">
    <property type="component" value="Unassembled WGS sequence"/>
</dbReference>
<organism evidence="2 3">
    <name type="scientific">Aquilegia coerulea</name>
    <name type="common">Rocky mountain columbine</name>
    <dbReference type="NCBI Taxonomy" id="218851"/>
    <lineage>
        <taxon>Eukaryota</taxon>
        <taxon>Viridiplantae</taxon>
        <taxon>Streptophyta</taxon>
        <taxon>Embryophyta</taxon>
        <taxon>Tracheophyta</taxon>
        <taxon>Spermatophyta</taxon>
        <taxon>Magnoliopsida</taxon>
        <taxon>Ranunculales</taxon>
        <taxon>Ranunculaceae</taxon>
        <taxon>Thalictroideae</taxon>
        <taxon>Aquilegia</taxon>
    </lineage>
</organism>
<reference evidence="2 3" key="1">
    <citation type="submission" date="2017-09" db="EMBL/GenBank/DDBJ databases">
        <title>WGS assembly of Aquilegia coerulea Goldsmith.</title>
        <authorList>
            <person name="Hodges S."/>
            <person name="Kramer E."/>
            <person name="Nordborg M."/>
            <person name="Tomkins J."/>
            <person name="Borevitz J."/>
            <person name="Derieg N."/>
            <person name="Yan J."/>
            <person name="Mihaltcheva S."/>
            <person name="Hayes R.D."/>
            <person name="Rokhsar D."/>
        </authorList>
    </citation>
    <scope>NUCLEOTIDE SEQUENCE [LARGE SCALE GENOMIC DNA]</scope>
    <source>
        <strain evidence="3">cv. Goldsmith</strain>
    </source>
</reference>
<keyword evidence="3" id="KW-1185">Reference proteome</keyword>
<feature type="compositionally biased region" description="Basic residues" evidence="1">
    <location>
        <begin position="145"/>
        <end position="157"/>
    </location>
</feature>
<dbReference type="AlphaFoldDB" id="A0A2G5F0P7"/>
<accession>A0A2G5F0P7</accession>
<dbReference type="PANTHER" id="PTHR37255:SF1">
    <property type="entry name" value="OS07G0669600 PROTEIN"/>
    <property type="match status" value="1"/>
</dbReference>
<gene>
    <name evidence="2" type="ORF">AQUCO_00300821v1</name>
</gene>
<dbReference type="FunCoup" id="A0A2G5F0P7">
    <property type="interactions" value="238"/>
</dbReference>
<dbReference type="STRING" id="218851.A0A2G5F0P7"/>
<evidence type="ECO:0000256" key="1">
    <source>
        <dbReference type="SAM" id="MobiDB-lite"/>
    </source>
</evidence>
<protein>
    <submittedName>
        <fullName evidence="2">Uncharacterized protein</fullName>
    </submittedName>
</protein>
<sequence length="163" mass="17879">MENLTEDERKAMRRSKFAPLSPLRPQSRLAHPGGPLATNKAAALAKFLERKLQEPDGLSSINPALIERAVKNAKETVTASGSSNSGRVIRHVASFNDPEVLSLTDAVDCGLLIFIDMSSLTSFFLFLLKLPDSADEEGKVQNKGNKPKKHKKKKNKKKAVDLD</sequence>
<feature type="region of interest" description="Disordered" evidence="1">
    <location>
        <begin position="1"/>
        <end position="35"/>
    </location>
</feature>
<dbReference type="OrthoDB" id="1931944at2759"/>
<proteinExistence type="predicted"/>
<name>A0A2G5F0P7_AQUCA</name>
<dbReference type="PANTHER" id="PTHR37255">
    <property type="entry name" value="OS07G0669600 PROTEIN"/>
    <property type="match status" value="1"/>
</dbReference>
<dbReference type="InParanoid" id="A0A2G5F0P7"/>